<evidence type="ECO:0000259" key="1">
    <source>
        <dbReference type="Pfam" id="PF02350"/>
    </source>
</evidence>
<proteinExistence type="predicted"/>
<dbReference type="GO" id="GO:0016798">
    <property type="term" value="F:hydrolase activity, acting on glycosyl bonds"/>
    <property type="evidence" value="ECO:0007669"/>
    <property type="project" value="UniProtKB-KW"/>
</dbReference>
<name>A0ABT7E725_9FIRM</name>
<dbReference type="Proteomes" id="UP001301012">
    <property type="component" value="Unassembled WGS sequence"/>
</dbReference>
<dbReference type="InterPro" id="IPR020004">
    <property type="entry name" value="UDP-GlcNAc_Epase"/>
</dbReference>
<sequence length="390" mass="45061">MRKIIFLTGTRADYGKMKSIMQSIERSKEFEMFIYVTGMHLLKEYGSTYHEIEKDKFKNIFIEKEIELTQKMDINLGNTIIKFSKYVNDVKPDFIVIHGDRIDALAASIVGILNNIRVIHIEGGELTGTVDDSLRHAITKMSHLHLVSNQESRIRLEQLGEKKESIKVIGSPDIDIMLSNSLPNIDDIKQRYNIEYENYSIVMYHPVTTELDKTKANVNQVFTAITKSEKKYICIYPNNDHGSNVILEKLEKLEKNKNIKIFKSFPFEEFLVLLKNSDFIIGNSSAGIREACVYGIPSINVGTRQNKRFPRGAIKNIVNVEEDCNKILSFIDEYNKYRHISYYFGYGNSTELFMKAMKSTEFIEQRIQKSFVDLEVTQTNIATYINEVCF</sequence>
<dbReference type="PANTHER" id="PTHR43174:SF3">
    <property type="entry name" value="UDP-N-ACETYLGLUCOSAMINE 2-EPIMERASE"/>
    <property type="match status" value="1"/>
</dbReference>
<comment type="caution">
    <text evidence="2">The sequence shown here is derived from an EMBL/GenBank/DDBJ whole genome shotgun (WGS) entry which is preliminary data.</text>
</comment>
<dbReference type="Pfam" id="PF02350">
    <property type="entry name" value="Epimerase_2"/>
    <property type="match status" value="1"/>
</dbReference>
<gene>
    <name evidence="2" type="primary">neuC</name>
    <name evidence="2" type="ORF">QOZ84_03950</name>
</gene>
<dbReference type="InterPro" id="IPR003331">
    <property type="entry name" value="UDP_GlcNAc_Epimerase_2_dom"/>
</dbReference>
<dbReference type="NCBIfam" id="TIGR03568">
    <property type="entry name" value="NeuC_NnaA"/>
    <property type="match status" value="1"/>
</dbReference>
<keyword evidence="2" id="KW-0326">Glycosidase</keyword>
<dbReference type="RefSeq" id="WP_284131656.1">
    <property type="nucleotide sequence ID" value="NZ_JASKYM010000001.1"/>
</dbReference>
<dbReference type="EMBL" id="JASKYM010000001">
    <property type="protein sequence ID" value="MDK2562692.1"/>
    <property type="molecule type" value="Genomic_DNA"/>
</dbReference>
<evidence type="ECO:0000313" key="2">
    <source>
        <dbReference type="EMBL" id="MDK2562692.1"/>
    </source>
</evidence>
<feature type="domain" description="UDP-N-acetylglucosamine 2-epimerase" evidence="1">
    <location>
        <begin position="23"/>
        <end position="357"/>
    </location>
</feature>
<reference evidence="2 3" key="1">
    <citation type="submission" date="2023-05" db="EMBL/GenBank/DDBJ databases">
        <title>Rombocin, a short stable natural nisin variant, displays selective antimicrobial activity against Listeria monocytogenes and employs dual mode of action to kill target bacterial strains.</title>
        <authorList>
            <person name="Wambui J."/>
            <person name="Stephan R."/>
            <person name="Kuipers O.P."/>
        </authorList>
    </citation>
    <scope>NUCLEOTIDE SEQUENCE [LARGE SCALE GENOMIC DNA]</scope>
    <source>
        <strain evidence="2 3">RC002</strain>
    </source>
</reference>
<accession>A0ABT7E725</accession>
<dbReference type="EC" id="3.2.1.183" evidence="2"/>
<organism evidence="2 3">
    <name type="scientific">Romboutsia sedimentorum</name>
    <dbReference type="NCBI Taxonomy" id="1368474"/>
    <lineage>
        <taxon>Bacteria</taxon>
        <taxon>Bacillati</taxon>
        <taxon>Bacillota</taxon>
        <taxon>Clostridia</taxon>
        <taxon>Peptostreptococcales</taxon>
        <taxon>Peptostreptococcaceae</taxon>
        <taxon>Romboutsia</taxon>
    </lineage>
</organism>
<dbReference type="PANTHER" id="PTHR43174">
    <property type="entry name" value="UDP-N-ACETYLGLUCOSAMINE 2-EPIMERASE"/>
    <property type="match status" value="1"/>
</dbReference>
<dbReference type="Gene3D" id="3.40.50.2000">
    <property type="entry name" value="Glycogen Phosphorylase B"/>
    <property type="match status" value="2"/>
</dbReference>
<keyword evidence="3" id="KW-1185">Reference proteome</keyword>
<dbReference type="SUPFAM" id="SSF53756">
    <property type="entry name" value="UDP-Glycosyltransferase/glycogen phosphorylase"/>
    <property type="match status" value="1"/>
</dbReference>
<dbReference type="InterPro" id="IPR029767">
    <property type="entry name" value="WecB-like"/>
</dbReference>
<protein>
    <submittedName>
        <fullName evidence="2">UDP-N-acetylglucosamine 2-epimerase</fullName>
        <ecNumber evidence="2">3.2.1.183</ecNumber>
    </submittedName>
</protein>
<evidence type="ECO:0000313" key="3">
    <source>
        <dbReference type="Proteomes" id="UP001301012"/>
    </source>
</evidence>
<keyword evidence="2" id="KW-0378">Hydrolase</keyword>